<evidence type="ECO:0000256" key="3">
    <source>
        <dbReference type="SAM" id="Phobius"/>
    </source>
</evidence>
<dbReference type="Proteomes" id="UP001139971">
    <property type="component" value="Unassembled WGS sequence"/>
</dbReference>
<feature type="transmembrane region" description="Helical" evidence="3">
    <location>
        <begin position="176"/>
        <end position="193"/>
    </location>
</feature>
<feature type="transmembrane region" description="Helical" evidence="3">
    <location>
        <begin position="299"/>
        <end position="320"/>
    </location>
</feature>
<dbReference type="PANTHER" id="PTHR44227">
    <property type="match status" value="1"/>
</dbReference>
<keyword evidence="3" id="KW-0472">Membrane</keyword>
<protein>
    <submittedName>
        <fullName evidence="4">Tetratricopeptide repeat protein</fullName>
    </submittedName>
</protein>
<evidence type="ECO:0000256" key="1">
    <source>
        <dbReference type="ARBA" id="ARBA00022737"/>
    </source>
</evidence>
<evidence type="ECO:0000256" key="2">
    <source>
        <dbReference type="ARBA" id="ARBA00022803"/>
    </source>
</evidence>
<evidence type="ECO:0000313" key="5">
    <source>
        <dbReference type="Proteomes" id="UP001139971"/>
    </source>
</evidence>
<name>A0A9X4BJ07_9GAMM</name>
<sequence length="648" mass="70222">MRTSLLAAALVCLTGAAFWPGVHGGFLFDDFANLPDLGAYGPVDNLRTLLLYLTSGKADPTGRPLALLTFLIDARNWPPASAFSFKVTNIAIHALNAVLLFGLVQRIERRIAPANTNPARVAAFAAALWAVHPLMLSTTLYVVQRETMLAGTFMLAGLHLWLGARARFETGNPRGGWIFALAAAGGCTLLATLCKANGALLPLLILVVDAVVLRRGDVTTPRPLSRARVVLLMLPAALLVAYLVWLIPSAMRAAAEFRPWTLGERVLAQPLIVLDYVRLLALPRALTAGLFQDGMAVRGALDLATLAAIAFWIALAVAAVRLRRRWPLASVAVLFFMAGHLLESTVVPLELYFEHRNYVPAMLLFWPLARWLAGGEPYARIKPVVGAAIVAVLAVTTHLGARTWGDTYRLAQTWALLAPDSPRAQTFAARLEMGRGDYAGAERRLARTLAARPDEIQVAFALADLYCDTDRYGPEAEAMVKTALATAGNGNRLSFDWLSSSIDSPRTGNCPGLDADGVERMLQALRSNAKLTASAGRKQDIAYLEGRLALERGDGAAAAAAFDRNLRLLTRPEVALNQAAMLGNAGFASLGLAHLDLFRQLYSRAYRPWPDMPKVHAWLMQKLKYWDREIDALRASLAADAAAKESTP</sequence>
<dbReference type="EMBL" id="JAOVZO020000020">
    <property type="protein sequence ID" value="MDC8015825.1"/>
    <property type="molecule type" value="Genomic_DNA"/>
</dbReference>
<keyword evidence="5" id="KW-1185">Reference proteome</keyword>
<dbReference type="InterPro" id="IPR011990">
    <property type="entry name" value="TPR-like_helical_dom_sf"/>
</dbReference>
<evidence type="ECO:0000313" key="4">
    <source>
        <dbReference type="EMBL" id="MDC8015825.1"/>
    </source>
</evidence>
<keyword evidence="3" id="KW-0812">Transmembrane</keyword>
<feature type="transmembrane region" description="Helical" evidence="3">
    <location>
        <begin position="87"/>
        <end position="107"/>
    </location>
</feature>
<dbReference type="InterPro" id="IPR052346">
    <property type="entry name" value="O-mannosyl-transferase_TMTC"/>
</dbReference>
<keyword evidence="2" id="KW-0802">TPR repeat</keyword>
<dbReference type="PANTHER" id="PTHR44227:SF3">
    <property type="entry name" value="PROTEIN O-MANNOSYL-TRANSFERASE TMTC4"/>
    <property type="match status" value="1"/>
</dbReference>
<accession>A0A9X4BJ07</accession>
<proteinExistence type="predicted"/>
<dbReference type="Gene3D" id="1.25.40.10">
    <property type="entry name" value="Tetratricopeptide repeat domain"/>
    <property type="match status" value="1"/>
</dbReference>
<feature type="transmembrane region" description="Helical" evidence="3">
    <location>
        <begin position="119"/>
        <end position="142"/>
    </location>
</feature>
<dbReference type="RefSeq" id="WP_263541370.1">
    <property type="nucleotide sequence ID" value="NZ_JAOVZO020000020.1"/>
</dbReference>
<organism evidence="4 5">
    <name type="scientific">Tahibacter soli</name>
    <dbReference type="NCBI Taxonomy" id="2983605"/>
    <lineage>
        <taxon>Bacteria</taxon>
        <taxon>Pseudomonadati</taxon>
        <taxon>Pseudomonadota</taxon>
        <taxon>Gammaproteobacteria</taxon>
        <taxon>Lysobacterales</taxon>
        <taxon>Rhodanobacteraceae</taxon>
        <taxon>Tahibacter</taxon>
    </lineage>
</organism>
<reference evidence="4" key="1">
    <citation type="submission" date="2023-02" db="EMBL/GenBank/DDBJ databases">
        <title>Tahibacter soli sp. nov. isolated from soil.</title>
        <authorList>
            <person name="Baek J.H."/>
            <person name="Lee J.K."/>
            <person name="Choi D.G."/>
            <person name="Jeon C.O."/>
        </authorList>
    </citation>
    <scope>NUCLEOTIDE SEQUENCE</scope>
    <source>
        <strain evidence="4">BL</strain>
    </source>
</reference>
<gene>
    <name evidence="4" type="ORF">OD750_025145</name>
</gene>
<keyword evidence="1" id="KW-0677">Repeat</keyword>
<keyword evidence="3" id="KW-1133">Transmembrane helix</keyword>
<comment type="caution">
    <text evidence="4">The sequence shown here is derived from an EMBL/GenBank/DDBJ whole genome shotgun (WGS) entry which is preliminary data.</text>
</comment>
<dbReference type="AlphaFoldDB" id="A0A9X4BJ07"/>
<feature type="transmembrane region" description="Helical" evidence="3">
    <location>
        <begin position="326"/>
        <end position="346"/>
    </location>
</feature>
<feature type="transmembrane region" description="Helical" evidence="3">
    <location>
        <begin position="229"/>
        <end position="247"/>
    </location>
</feature>